<evidence type="ECO:0000256" key="5">
    <source>
        <dbReference type="ARBA" id="ARBA00022737"/>
    </source>
</evidence>
<dbReference type="GO" id="GO:0003824">
    <property type="term" value="F:catalytic activity"/>
    <property type="evidence" value="ECO:0007669"/>
    <property type="project" value="InterPro"/>
</dbReference>
<dbReference type="Gene3D" id="3.30.559.10">
    <property type="entry name" value="Chloramphenicol acetyltransferase-like domain"/>
    <property type="match status" value="1"/>
</dbReference>
<dbReference type="NCBIfam" id="TIGR01733">
    <property type="entry name" value="AA-adenyl-dom"/>
    <property type="match status" value="1"/>
</dbReference>
<dbReference type="Pfam" id="PF00501">
    <property type="entry name" value="AMP-binding"/>
    <property type="match status" value="2"/>
</dbReference>
<dbReference type="InterPro" id="IPR025714">
    <property type="entry name" value="Methyltranfer_dom"/>
</dbReference>
<feature type="transmembrane region" description="Helical" evidence="7">
    <location>
        <begin position="75"/>
        <end position="93"/>
    </location>
</feature>
<evidence type="ECO:0000313" key="9">
    <source>
        <dbReference type="EMBL" id="RXE59153.1"/>
    </source>
</evidence>
<dbReference type="InterPro" id="IPR042099">
    <property type="entry name" value="ANL_N_sf"/>
</dbReference>
<keyword evidence="5" id="KW-0677">Repeat</keyword>
<dbReference type="SUPFAM" id="SSF47336">
    <property type="entry name" value="ACP-like"/>
    <property type="match status" value="1"/>
</dbReference>
<dbReference type="GO" id="GO:0017000">
    <property type="term" value="P:antibiotic biosynthetic process"/>
    <property type="evidence" value="ECO:0007669"/>
    <property type="project" value="UniProtKB-KW"/>
</dbReference>
<evidence type="ECO:0000313" key="10">
    <source>
        <dbReference type="Proteomes" id="UP000289166"/>
    </source>
</evidence>
<dbReference type="FunFam" id="1.10.1200.10:FF:000005">
    <property type="entry name" value="Nonribosomal peptide synthetase 1"/>
    <property type="match status" value="1"/>
</dbReference>
<dbReference type="InterPro" id="IPR006162">
    <property type="entry name" value="Ppantetheine_attach_site"/>
</dbReference>
<dbReference type="Proteomes" id="UP000289166">
    <property type="component" value="Unassembled WGS sequence"/>
</dbReference>
<dbReference type="InterPro" id="IPR020845">
    <property type="entry name" value="AMP-binding_CS"/>
</dbReference>
<dbReference type="InterPro" id="IPR029063">
    <property type="entry name" value="SAM-dependent_MTases_sf"/>
</dbReference>
<dbReference type="InterPro" id="IPR010060">
    <property type="entry name" value="NRPS_synth"/>
</dbReference>
<evidence type="ECO:0000259" key="8">
    <source>
        <dbReference type="PROSITE" id="PS50075"/>
    </source>
</evidence>
<dbReference type="Pfam" id="PF00668">
    <property type="entry name" value="Condensation"/>
    <property type="match status" value="2"/>
</dbReference>
<keyword evidence="10" id="KW-1185">Reference proteome</keyword>
<comment type="caution">
    <text evidence="9">The sequence shown here is derived from an EMBL/GenBank/DDBJ whole genome shotgun (WGS) entry which is preliminary data.</text>
</comment>
<dbReference type="CDD" id="cd19534">
    <property type="entry name" value="E_NRPS"/>
    <property type="match status" value="1"/>
</dbReference>
<evidence type="ECO:0000256" key="2">
    <source>
        <dbReference type="ARBA" id="ARBA00006432"/>
    </source>
</evidence>
<keyword evidence="4" id="KW-0597">Phosphoprotein</keyword>
<dbReference type="GO" id="GO:0031177">
    <property type="term" value="F:phosphopantetheine binding"/>
    <property type="evidence" value="ECO:0007669"/>
    <property type="project" value="TreeGrafter"/>
</dbReference>
<dbReference type="Gene3D" id="3.30.559.30">
    <property type="entry name" value="Nonribosomal peptide synthetase, condensation domain"/>
    <property type="match status" value="2"/>
</dbReference>
<dbReference type="InterPro" id="IPR036736">
    <property type="entry name" value="ACP-like_sf"/>
</dbReference>
<dbReference type="InterPro" id="IPR000873">
    <property type="entry name" value="AMP-dep_synth/lig_dom"/>
</dbReference>
<gene>
    <name evidence="9" type="ORF">EFD62_08385</name>
</gene>
<dbReference type="PROSITE" id="PS00455">
    <property type="entry name" value="AMP_BINDING"/>
    <property type="match status" value="1"/>
</dbReference>
<evidence type="ECO:0000256" key="6">
    <source>
        <dbReference type="ARBA" id="ARBA00023194"/>
    </source>
</evidence>
<comment type="similarity">
    <text evidence="2">Belongs to the ATP-dependent AMP-binding enzyme family.</text>
</comment>
<dbReference type="SUPFAM" id="SSF52777">
    <property type="entry name" value="CoA-dependent acyltransferases"/>
    <property type="match status" value="3"/>
</dbReference>
<dbReference type="GO" id="GO:0005737">
    <property type="term" value="C:cytoplasm"/>
    <property type="evidence" value="ECO:0007669"/>
    <property type="project" value="TreeGrafter"/>
</dbReference>
<keyword evidence="6" id="KW-0045">Antibiotic biosynthesis</keyword>
<dbReference type="OrthoDB" id="9778383at2"/>
<evidence type="ECO:0000256" key="3">
    <source>
        <dbReference type="ARBA" id="ARBA00022450"/>
    </source>
</evidence>
<keyword evidence="7" id="KW-1133">Transmembrane helix</keyword>
<dbReference type="NCBIfam" id="TIGR01720">
    <property type="entry name" value="NRPS-para261"/>
    <property type="match status" value="1"/>
</dbReference>
<dbReference type="SUPFAM" id="SSF56801">
    <property type="entry name" value="Acetyl-CoA synthetase-like"/>
    <property type="match status" value="1"/>
</dbReference>
<dbReference type="GO" id="GO:0043041">
    <property type="term" value="P:amino acid activation for nonribosomal peptide biosynthetic process"/>
    <property type="evidence" value="ECO:0007669"/>
    <property type="project" value="TreeGrafter"/>
</dbReference>
<dbReference type="InterPro" id="IPR045851">
    <property type="entry name" value="AMP-bd_C_sf"/>
</dbReference>
<accession>A0A4Q0I4C8</accession>
<dbReference type="Gene3D" id="3.40.50.150">
    <property type="entry name" value="Vaccinia Virus protein VP39"/>
    <property type="match status" value="1"/>
</dbReference>
<dbReference type="Pfam" id="PF00550">
    <property type="entry name" value="PP-binding"/>
    <property type="match status" value="1"/>
</dbReference>
<keyword evidence="7" id="KW-0812">Transmembrane</keyword>
<dbReference type="InterPro" id="IPR010071">
    <property type="entry name" value="AA_adenyl_dom"/>
</dbReference>
<dbReference type="Gene3D" id="3.30.300.30">
    <property type="match status" value="1"/>
</dbReference>
<dbReference type="SUPFAM" id="SSF53335">
    <property type="entry name" value="S-adenosyl-L-methionine-dependent methyltransferases"/>
    <property type="match status" value="1"/>
</dbReference>
<dbReference type="FunFam" id="3.30.300.30:FF:000010">
    <property type="entry name" value="Enterobactin synthetase component F"/>
    <property type="match status" value="1"/>
</dbReference>
<name>A0A4Q0I4C8_9FIRM</name>
<dbReference type="Pfam" id="PF13847">
    <property type="entry name" value="Methyltransf_31"/>
    <property type="match status" value="1"/>
</dbReference>
<dbReference type="RefSeq" id="WP_128705964.1">
    <property type="nucleotide sequence ID" value="NZ_RLII01000008.1"/>
</dbReference>
<dbReference type="PANTHER" id="PTHR45527">
    <property type="entry name" value="NONRIBOSOMAL PEPTIDE SYNTHETASE"/>
    <property type="match status" value="1"/>
</dbReference>
<proteinExistence type="inferred from homology"/>
<evidence type="ECO:0000256" key="7">
    <source>
        <dbReference type="SAM" id="Phobius"/>
    </source>
</evidence>
<dbReference type="EMBL" id="RLII01000008">
    <property type="protein sequence ID" value="RXE59153.1"/>
    <property type="molecule type" value="Genomic_DNA"/>
</dbReference>
<protein>
    <submittedName>
        <fullName evidence="9">Amino acid adenylation domain-containing protein</fullName>
    </submittedName>
</protein>
<evidence type="ECO:0000256" key="1">
    <source>
        <dbReference type="ARBA" id="ARBA00001957"/>
    </source>
</evidence>
<dbReference type="PROSITE" id="PS00012">
    <property type="entry name" value="PHOSPHOPANTETHEINE"/>
    <property type="match status" value="1"/>
</dbReference>
<dbReference type="PROSITE" id="PS50075">
    <property type="entry name" value="CARRIER"/>
    <property type="match status" value="1"/>
</dbReference>
<dbReference type="InterPro" id="IPR001242">
    <property type="entry name" value="Condensation_dom"/>
</dbReference>
<sequence>MKIDRYSKNILMSAGEFEAERKYWTDRLQGEVVSAGLPLSFGRTKSEQYKKVSKSIVFPDEVSKKFISMSNSSPYALYMILLSCVNCLIYRYTGIEDITVGMPEFKQEGKEDIHSRNILPLRINIKNQETFKELLMDVRDAVRYADENKNLPMEIIEELLNYDPEDISPLFKTVVMLEGIQDKACMEETESDTLFCFSVEQELIKLDLSFREDLLKEQFAGQAMAHLVNIAASVASNPDIMLSQMEVLSDDERKRILYDFNNTRKVYSDSKTIHKMFEEQVEKTPDNVAVIFGDREITYRELNQRSNKLAALLRDRGVKPGVFTAVLMERSMEMIPAVMGIIKAGGAYVPFEPSFPKMRIQKILEDLNIHCIITQSSFLKTVREMQWSLPCLTDVVCMDVEDEGIPMEQIDQRAIGEFWDHISDKSVDDVTAGGFISSYTGKPFSKEEVDQYQNRIISLISPYLDKEKKVLEIGCGSGTIMFSVAPLVKQYTGIDPSSVTLEKNKEYISLKDIDNIRLLKGFAHEVDTLCEDSYDVIIIASTVQFFPGYVYLERTIEKALKLLKPGGTLLVADVMDAGRKEDFRRSLEEFRSKNKDNSEIRTKTDLDGELYVDKQFFYELEDKIWEINQVRVQFREEEFNNELMYRYDVLIEKGHAAKEEYSSRAMKRRNDWTLWHLSKYSGDNLDIDINPRELAYVIYTSGSTGVPKGVAVSHRPVINLVEWVNRTFRIDSKDRLLFVTSLCFDLSVYDIFGILASGGSIRVASRSELRNPEALLDILHNEPITFWDSAPAALNQLVPYFDAEKGQFASLRLVFLSGDWIPVTLPDRIRGAFPRAEVISLGGATEATVWSNYYPIGEVDPLWASIPYGKPIQNAFYYILDSNLNPCPIGVIGDLYIGGECLASGYINDEKLTGEKFIPDPFNKSLDGRMYKTGDTARWFEDGNMEFMGRKDFQVKIRGYRIELGEIESQLIKHEAIKEATVVVRKDDGDNYICAYYISDRELTVSELREYLLMELPSYMIPSFFVRLSQMPVTDNGKLDRKALPKPQENVNTGAEYEAPRNDIEKKLVEIYRDVLGVEKIGIRDDFFDLGGDSIKAIQVTSTAEQQGINISVSDVLKYKTIIEIVENVDYTKKKETASQTEVEGEVLLTPIQKWFFHEERGYAHYWNQTNLFKLERNADLKLLEDVFKKVIEHHDALRMGYSFKEEEVVQYNKKVSETDFSLEVIDLAAYDYEVQKQKIKELSIKIQDSLDLEKDLLIRAYVFDLGENGKRLLIPVHHLVIDGVSWRILIEDIERLYKSKMEEALPLKTTSYKEWSEKLYDYATNGPIDIEYWESIDSSKIKSIAKKEVEDNYLKDHKKISFTLSKENTKKLLTESNKAYGTEINDILLSALTLSLGEGFGLDTVLLMLESYGREEIIEGVNLSRTVGWFTAMYPVCFERKDGVEDTIAQVKQNLRKISSKSINFGIAKYINKNEKLKSLRPEISFNYLGQFDNPGEKGSLLNASDEDFGRSIHENNKHCYLMDVNGMTVDGRLQFLIGYNEKYVDEAAVQKTAQCFEKTLIGLVEGTDKKLANAIEVKNPALYQINRPDAKELKVVLHNDIVTFLCHSLAICIILADERIHPWYYEHYVKLYTETQANGMLIMDFLELRAPYNEVIQEVYMGYELLKDVPDIIDYIVDKINLGYYAIVNVDEYYLPAKKAYKNQHYVHHSLIYGYDNSKRELKAIGFNAEQMFAKMTFDYDMYREAFESGKLYYKGSAPWAETNAIELLRLRDFIQEYPFNLEKFTNRLADYVNSKEDLQVVYAQRFDQYYLGKEQLKFGMEVYDEVIRRLDDLKNGVITIDYRAIHLLYEHKKSIHKRLEFIVSRFDVPLRLKELKEEYRKVMDTVDSARRLMLKHTIGNGEGYNLTPDKEVIDQISDTLSQVKVMEKQVLTEICDKLREVYNEF</sequence>
<feature type="domain" description="Carrier" evidence="8">
    <location>
        <begin position="1059"/>
        <end position="1133"/>
    </location>
</feature>
<evidence type="ECO:0000256" key="4">
    <source>
        <dbReference type="ARBA" id="ARBA00022553"/>
    </source>
</evidence>
<dbReference type="InterPro" id="IPR009081">
    <property type="entry name" value="PP-bd_ACP"/>
</dbReference>
<reference evidence="10" key="1">
    <citation type="submission" date="2018-11" db="EMBL/GenBank/DDBJ databases">
        <title>Genome sequencing of a novel mesophilic and cellulolytic organism within the genus Hungateiclostridium.</title>
        <authorList>
            <person name="Rettenmaier R."/>
            <person name="Liebl W."/>
            <person name="Zverlov V."/>
        </authorList>
    </citation>
    <scope>NUCLEOTIDE SEQUENCE [LARGE SCALE GENOMIC DNA]</scope>
    <source>
        <strain evidence="10">N2K1</strain>
    </source>
</reference>
<keyword evidence="7" id="KW-0472">Membrane</keyword>
<dbReference type="PANTHER" id="PTHR45527:SF1">
    <property type="entry name" value="FATTY ACID SYNTHASE"/>
    <property type="match status" value="1"/>
</dbReference>
<dbReference type="InterPro" id="IPR023213">
    <property type="entry name" value="CAT-like_dom_sf"/>
</dbReference>
<dbReference type="InterPro" id="IPR025110">
    <property type="entry name" value="AMP-bd_C"/>
</dbReference>
<organism evidence="9 10">
    <name type="scientific">Acetivibrio mesophilus</name>
    <dbReference type="NCBI Taxonomy" id="2487273"/>
    <lineage>
        <taxon>Bacteria</taxon>
        <taxon>Bacillati</taxon>
        <taxon>Bacillota</taxon>
        <taxon>Clostridia</taxon>
        <taxon>Eubacteriales</taxon>
        <taxon>Oscillospiraceae</taxon>
        <taxon>Acetivibrio</taxon>
    </lineage>
</organism>
<dbReference type="CDD" id="cd02440">
    <property type="entry name" value="AdoMet_MTases"/>
    <property type="match status" value="1"/>
</dbReference>
<comment type="cofactor">
    <cofactor evidence="1">
        <name>pantetheine 4'-phosphate</name>
        <dbReference type="ChEBI" id="CHEBI:47942"/>
    </cofactor>
</comment>
<dbReference type="GO" id="GO:0008610">
    <property type="term" value="P:lipid biosynthetic process"/>
    <property type="evidence" value="ECO:0007669"/>
    <property type="project" value="UniProtKB-ARBA"/>
</dbReference>
<dbReference type="Gene3D" id="3.40.50.12780">
    <property type="entry name" value="N-terminal domain of ligase-like"/>
    <property type="match status" value="2"/>
</dbReference>
<keyword evidence="3" id="KW-0596">Phosphopantetheine</keyword>
<dbReference type="GO" id="GO:0044550">
    <property type="term" value="P:secondary metabolite biosynthetic process"/>
    <property type="evidence" value="ECO:0007669"/>
    <property type="project" value="TreeGrafter"/>
</dbReference>
<dbReference type="Pfam" id="PF13193">
    <property type="entry name" value="AMP-binding_C"/>
    <property type="match status" value="1"/>
</dbReference>
<dbReference type="Gene3D" id="1.10.1200.10">
    <property type="entry name" value="ACP-like"/>
    <property type="match status" value="1"/>
</dbReference>